<protein>
    <submittedName>
        <fullName evidence="1">Uncharacterized protein</fullName>
    </submittedName>
</protein>
<dbReference type="EMBL" id="CM023479">
    <property type="protein sequence ID" value="KAH7974375.1"/>
    <property type="molecule type" value="Genomic_DNA"/>
</dbReference>
<evidence type="ECO:0000313" key="2">
    <source>
        <dbReference type="Proteomes" id="UP000821865"/>
    </source>
</evidence>
<accession>A0ACB8DPJ2</accession>
<gene>
    <name evidence="1" type="ORF">HPB49_014573</name>
</gene>
<evidence type="ECO:0000313" key="1">
    <source>
        <dbReference type="EMBL" id="KAH7974375.1"/>
    </source>
</evidence>
<organism evidence="1 2">
    <name type="scientific">Dermacentor silvarum</name>
    <name type="common">Tick</name>
    <dbReference type="NCBI Taxonomy" id="543639"/>
    <lineage>
        <taxon>Eukaryota</taxon>
        <taxon>Metazoa</taxon>
        <taxon>Ecdysozoa</taxon>
        <taxon>Arthropoda</taxon>
        <taxon>Chelicerata</taxon>
        <taxon>Arachnida</taxon>
        <taxon>Acari</taxon>
        <taxon>Parasitiformes</taxon>
        <taxon>Ixodida</taxon>
        <taxon>Ixodoidea</taxon>
        <taxon>Ixodidae</taxon>
        <taxon>Rhipicephalinae</taxon>
        <taxon>Dermacentor</taxon>
    </lineage>
</organism>
<reference evidence="1" key="1">
    <citation type="submission" date="2020-05" db="EMBL/GenBank/DDBJ databases">
        <title>Large-scale comparative analyses of tick genomes elucidate their genetic diversity and vector capacities.</title>
        <authorList>
            <person name="Jia N."/>
            <person name="Wang J."/>
            <person name="Shi W."/>
            <person name="Du L."/>
            <person name="Sun Y."/>
            <person name="Zhan W."/>
            <person name="Jiang J."/>
            <person name="Wang Q."/>
            <person name="Zhang B."/>
            <person name="Ji P."/>
            <person name="Sakyi L.B."/>
            <person name="Cui X."/>
            <person name="Yuan T."/>
            <person name="Jiang B."/>
            <person name="Yang W."/>
            <person name="Lam T.T.-Y."/>
            <person name="Chang Q."/>
            <person name="Ding S."/>
            <person name="Wang X."/>
            <person name="Zhu J."/>
            <person name="Ruan X."/>
            <person name="Zhao L."/>
            <person name="Wei J."/>
            <person name="Que T."/>
            <person name="Du C."/>
            <person name="Cheng J."/>
            <person name="Dai P."/>
            <person name="Han X."/>
            <person name="Huang E."/>
            <person name="Gao Y."/>
            <person name="Liu J."/>
            <person name="Shao H."/>
            <person name="Ye R."/>
            <person name="Li L."/>
            <person name="Wei W."/>
            <person name="Wang X."/>
            <person name="Wang C."/>
            <person name="Yang T."/>
            <person name="Huo Q."/>
            <person name="Li W."/>
            <person name="Guo W."/>
            <person name="Chen H."/>
            <person name="Zhou L."/>
            <person name="Ni X."/>
            <person name="Tian J."/>
            <person name="Zhou Y."/>
            <person name="Sheng Y."/>
            <person name="Liu T."/>
            <person name="Pan Y."/>
            <person name="Xia L."/>
            <person name="Li J."/>
            <person name="Zhao F."/>
            <person name="Cao W."/>
        </authorList>
    </citation>
    <scope>NUCLEOTIDE SEQUENCE</scope>
    <source>
        <strain evidence="1">Dsil-2018</strain>
    </source>
</reference>
<sequence length="1066" mass="117544">MASIPPVAVPDGKAEARATWGNQCELFLSCLGLSMGLGSFWRMPSLVRANGGAAFLVSYVVVSLTVAKPVFFMELFLGQFSSQGSVGVWRCAPIGKGIGICMCYVSLLISTYFVCFTAHAMLFAWKSLSDRLPWATCDETWGADAACFVRQPGMVPCKDVTRWLAEHYAHANLTEGREVEYEDLVFYVPDDVYKNKSDGCQYGTNTAAEQFYFRHILGLSESVSMTGNFRIDILVCIGICWIVFYLTTARGIRLSRKVRPQYASRQYMKRRAHAHWTAQVWYEAMQHSLLSGGVSTGVIINVGSFNQFSSGTYTVVAGVALAEVVLGLFSGAVVFSVLGSQSERLDTPIEELARHGLSLFFLSFTEAVADIDYAYVWSAGFFGAFVLCALDSNSLMVEAVLTPLSDEFTCIRARRPRTAFTYSLIAFFASMPLAMQNGIYLAFLLDAYVGGMLIPIIAFVEICVIVIFYGVTRLGLDFEFAMGRRQCCYLDLCLRVFAPCALGFAMLFSLFGKQRDLYFENYKYPVGAKMIGWCVSAFGLLQIPLFAYAELYAAHFDFGAVCRPKPIWGPDNPELFQGYLEFLEKHGGVKSPLTSSPPTVITKASRLGTTTPSGKPTADAVTKRPPKAGGIRIALPEDAAPDEDGKRDAHAFRKAAIRRMSMATGRTANELKRMEVLHKLRRLTMSAGTTSDATEPESKPKKPFEPPDTAEQEPAPASAAPPVQLGSPSQMGAPVAESLGIGIPPHTQGTSGIATMSPGATHQAEGWDSHAKGPAKRRPKGHITISAPADESENRIKKTSTYARRLSTVHGPPVLSYSDVLRRPSIKVTLLESVSESGPEMELQAAEQVKKAVRDFRRKSIAAVRKSISCRVARRFFQDVHQRSRLRIAASRRTNAPFRKRRESHAGFGSFATFHQRISAHDGPPAIHEPGKFLVRPSSALQQCRTTRRIPSGARRSTCVREWRLSCASVRRFQTFCQRRSRVDGAIRPPVLDAALCQRAQQPSRGGLGRPVDVQPRRTGATPGDRPNVGVVGPGQRVRVGDDRRNIYRRRHRRHSAVYIFLSRPD</sequence>
<comment type="caution">
    <text evidence="1">The sequence shown here is derived from an EMBL/GenBank/DDBJ whole genome shotgun (WGS) entry which is preliminary data.</text>
</comment>
<keyword evidence="2" id="KW-1185">Reference proteome</keyword>
<dbReference type="Proteomes" id="UP000821865">
    <property type="component" value="Chromosome 10"/>
</dbReference>
<proteinExistence type="predicted"/>
<name>A0ACB8DPJ2_DERSI</name>